<keyword evidence="10" id="KW-1015">Disulfide bond</keyword>
<dbReference type="Pfam" id="PF03722">
    <property type="entry name" value="Hemocyanin_N"/>
    <property type="match status" value="1"/>
</dbReference>
<feature type="domain" description="Tyrosinase copper-binding" evidence="12">
    <location>
        <begin position="403"/>
        <end position="414"/>
    </location>
</feature>
<dbReference type="InterPro" id="IPR005204">
    <property type="entry name" value="Hemocyanin_N"/>
</dbReference>
<keyword evidence="9" id="KW-0186">Copper</keyword>
<sequence length="673" mass="78038">MRNIKASSKTLYVTVYRSIFLCKESTTEVAMSTVHEKQLRILPFFKYRVAVPEPPPKPEHLQDSPAEDLRLQGLGRLPKGVLFSGFNIVHLNEARELYETLYEARDFEDFVLLAEQARSIVNEGLFVYALSVAIMHRDDLIGVKLPPYEEARPDLFIPAETIFQAIKEDRKRKDDKTIVVNAFETGSNLDPEYRLAFFREDIGINVHHYHWHVVYPITWRPDVMGKIKDRKGELFYYMHQQMMARYDCERLALELQRVIPLQDFAEKLGGYAPHLTSFFEDPDEPRMTGDYASRPVGLGLLDVNRSDATVQVEELERWKDRIMQAAHLGAVLDKNGRVVPLTVETGIDVLGALIEASYESVNSTYYGNFHNKAHNVISLVHDPDGRFKQNPGVMNDTATAMRDPIFYRLHRYVDHMFTEYKKTLRSYEQKDLEFPGIIVESVDVKAKATNVLNTFMREEYIELSHRIPLKGSVQVKYQHVDHEPFSYEIKCENKTWDQRQVMVRIFMAPVYNELGQKIPVNEQRRFFMELDKFQATLKLGQNTITRESTESSVTSKASPSFEKLVAGEADYDSDDSYCYCGWPQYFLVPRGNRRGMDFILFAMLTSYENDRVYGPEDDSKCGSSPSYCGVKDRKYPDKRAMGYPFDREIKARSIEEFLLPNMNLQKVKIQFKE</sequence>
<evidence type="ECO:0000259" key="12">
    <source>
        <dbReference type="PROSITE" id="PS00498"/>
    </source>
</evidence>
<dbReference type="Gene3D" id="2.60.40.1520">
    <property type="entry name" value="Hemocyanin, C-terminal domain"/>
    <property type="match status" value="1"/>
</dbReference>
<dbReference type="InterPro" id="IPR014756">
    <property type="entry name" value="Ig_E-set"/>
</dbReference>
<dbReference type="Pfam" id="PF00372">
    <property type="entry name" value="Hemocyanin_M"/>
    <property type="match status" value="1"/>
</dbReference>
<dbReference type="AlphaFoldDB" id="A0A8X6NC76"/>
<comment type="subcellular location">
    <subcellularLocation>
        <location evidence="2">Secreted</location>
        <location evidence="2">Extracellular space</location>
    </subcellularLocation>
</comment>
<evidence type="ECO:0000256" key="6">
    <source>
        <dbReference type="ARBA" id="ARBA00022525"/>
    </source>
</evidence>
<dbReference type="InterPro" id="IPR005203">
    <property type="entry name" value="Hemocyanin_C"/>
</dbReference>
<keyword evidence="5" id="KW-0813">Transport</keyword>
<dbReference type="Proteomes" id="UP000887013">
    <property type="component" value="Unassembled WGS sequence"/>
</dbReference>
<dbReference type="OrthoDB" id="8119704at2759"/>
<evidence type="ECO:0000313" key="14">
    <source>
        <dbReference type="Proteomes" id="UP000887013"/>
    </source>
</evidence>
<keyword evidence="14" id="KW-1185">Reference proteome</keyword>
<evidence type="ECO:0000256" key="8">
    <source>
        <dbReference type="ARBA" id="ARBA00022723"/>
    </source>
</evidence>
<dbReference type="GO" id="GO:0016491">
    <property type="term" value="F:oxidoreductase activity"/>
    <property type="evidence" value="ECO:0007669"/>
    <property type="project" value="InterPro"/>
</dbReference>
<evidence type="ECO:0000256" key="1">
    <source>
        <dbReference type="ARBA" id="ARBA00002958"/>
    </source>
</evidence>
<comment type="function">
    <text evidence="1">Hemocyanins are copper-containing oxygen carriers occurring freely dissolved in the hemolymph of many mollusks and arthropods.</text>
</comment>
<keyword evidence="7" id="KW-0561">Oxygen transport</keyword>
<comment type="similarity">
    <text evidence="3">Belongs to the tyrosinase family. Hemocyanin subfamily.</text>
</comment>
<dbReference type="Gene3D" id="1.20.1370.10">
    <property type="entry name" value="Hemocyanin, N-terminal domain"/>
    <property type="match status" value="1"/>
</dbReference>
<dbReference type="GO" id="GO:0046872">
    <property type="term" value="F:metal ion binding"/>
    <property type="evidence" value="ECO:0007669"/>
    <property type="project" value="UniProtKB-KW"/>
</dbReference>
<evidence type="ECO:0000256" key="10">
    <source>
        <dbReference type="ARBA" id="ARBA00023157"/>
    </source>
</evidence>
<evidence type="ECO:0000256" key="3">
    <source>
        <dbReference type="ARBA" id="ARBA00009470"/>
    </source>
</evidence>
<dbReference type="PROSITE" id="PS00210">
    <property type="entry name" value="HEMOCYANIN_2"/>
    <property type="match status" value="1"/>
</dbReference>
<keyword evidence="8" id="KW-0479">Metal-binding</keyword>
<dbReference type="SUPFAM" id="SSF48050">
    <property type="entry name" value="Hemocyanin, N-terminal domain"/>
    <property type="match status" value="1"/>
</dbReference>
<keyword evidence="11" id="KW-0325">Glycoprotein</keyword>
<dbReference type="PANTHER" id="PTHR11511">
    <property type="entry name" value="LARVAL STORAGE PROTEIN/PHENOLOXIDASE"/>
    <property type="match status" value="1"/>
</dbReference>
<evidence type="ECO:0000256" key="4">
    <source>
        <dbReference type="ARBA" id="ARBA00011753"/>
    </source>
</evidence>
<dbReference type="GO" id="GO:0005344">
    <property type="term" value="F:oxygen carrier activity"/>
    <property type="evidence" value="ECO:0007669"/>
    <property type="project" value="UniProtKB-KW"/>
</dbReference>
<evidence type="ECO:0000256" key="9">
    <source>
        <dbReference type="ARBA" id="ARBA00023008"/>
    </source>
</evidence>
<reference evidence="13" key="1">
    <citation type="submission" date="2020-08" db="EMBL/GenBank/DDBJ databases">
        <title>Multicomponent nature underlies the extraordinary mechanical properties of spider dragline silk.</title>
        <authorList>
            <person name="Kono N."/>
            <person name="Nakamura H."/>
            <person name="Mori M."/>
            <person name="Yoshida Y."/>
            <person name="Ohtoshi R."/>
            <person name="Malay A.D."/>
            <person name="Moran D.A.P."/>
            <person name="Tomita M."/>
            <person name="Numata K."/>
            <person name="Arakawa K."/>
        </authorList>
    </citation>
    <scope>NUCLEOTIDE SEQUENCE</scope>
</reference>
<dbReference type="SUPFAM" id="SSF48056">
    <property type="entry name" value="Di-copper centre-containing domain"/>
    <property type="match status" value="1"/>
</dbReference>
<evidence type="ECO:0000256" key="2">
    <source>
        <dbReference type="ARBA" id="ARBA00004239"/>
    </source>
</evidence>
<dbReference type="EMBL" id="BMAW01103067">
    <property type="protein sequence ID" value="GFT07120.1"/>
    <property type="molecule type" value="Genomic_DNA"/>
</dbReference>
<dbReference type="PRINTS" id="PR00187">
    <property type="entry name" value="HAEMOCYANIN"/>
</dbReference>
<gene>
    <name evidence="13" type="primary">HCF</name>
    <name evidence="13" type="ORF">NPIL_73901</name>
</gene>
<dbReference type="InterPro" id="IPR013788">
    <property type="entry name" value="Hemocyanin/hexamerin"/>
</dbReference>
<name>A0A8X6NC76_NEPPI</name>
<dbReference type="SUPFAM" id="SSF81296">
    <property type="entry name" value="E set domains"/>
    <property type="match status" value="1"/>
</dbReference>
<proteinExistence type="inferred from homology"/>
<dbReference type="InterPro" id="IPR002227">
    <property type="entry name" value="Tyrosinase_Cu-bd"/>
</dbReference>
<dbReference type="PANTHER" id="PTHR11511:SF5">
    <property type="entry name" value="FAT-BODY PROTEIN 1-RELATED"/>
    <property type="match status" value="1"/>
</dbReference>
<evidence type="ECO:0000313" key="13">
    <source>
        <dbReference type="EMBL" id="GFT07120.1"/>
    </source>
</evidence>
<dbReference type="Gene3D" id="1.10.1280.10">
    <property type="entry name" value="Di-copper center containing domain from catechol oxidase"/>
    <property type="match status" value="1"/>
</dbReference>
<dbReference type="GO" id="GO:0005576">
    <property type="term" value="C:extracellular region"/>
    <property type="evidence" value="ECO:0007669"/>
    <property type="project" value="UniProtKB-SubCell"/>
</dbReference>
<comment type="subunit">
    <text evidence="4">Tarantula hemocyanin is a 24-chain polymer with seven different chains identified.</text>
</comment>
<organism evidence="13 14">
    <name type="scientific">Nephila pilipes</name>
    <name type="common">Giant wood spider</name>
    <name type="synonym">Nephila maculata</name>
    <dbReference type="NCBI Taxonomy" id="299642"/>
    <lineage>
        <taxon>Eukaryota</taxon>
        <taxon>Metazoa</taxon>
        <taxon>Ecdysozoa</taxon>
        <taxon>Arthropoda</taxon>
        <taxon>Chelicerata</taxon>
        <taxon>Arachnida</taxon>
        <taxon>Araneae</taxon>
        <taxon>Araneomorphae</taxon>
        <taxon>Entelegynae</taxon>
        <taxon>Araneoidea</taxon>
        <taxon>Nephilidae</taxon>
        <taxon>Nephila</taxon>
    </lineage>
</organism>
<comment type="caution">
    <text evidence="13">The sequence shown here is derived from an EMBL/GenBank/DDBJ whole genome shotgun (WGS) entry which is preliminary data.</text>
</comment>
<dbReference type="InterPro" id="IPR036697">
    <property type="entry name" value="Hemocyanin_N_sf"/>
</dbReference>
<dbReference type="FunFam" id="2.60.40.1520:FF:000001">
    <property type="entry name" value="Hemocyanin subunit 2"/>
    <property type="match status" value="1"/>
</dbReference>
<evidence type="ECO:0000256" key="7">
    <source>
        <dbReference type="ARBA" id="ARBA00022621"/>
    </source>
</evidence>
<keyword evidence="6" id="KW-0964">Secreted</keyword>
<accession>A0A8X6NC76</accession>
<dbReference type="InterPro" id="IPR037020">
    <property type="entry name" value="Hemocyanin_C_sf"/>
</dbReference>
<protein>
    <submittedName>
        <fullName evidence="13">Hemocyanin F chain</fullName>
    </submittedName>
</protein>
<dbReference type="PROSITE" id="PS00498">
    <property type="entry name" value="TYROSINASE_2"/>
    <property type="match status" value="1"/>
</dbReference>
<evidence type="ECO:0000256" key="11">
    <source>
        <dbReference type="ARBA" id="ARBA00023180"/>
    </source>
</evidence>
<dbReference type="Pfam" id="PF03723">
    <property type="entry name" value="Hemocyanin_C"/>
    <property type="match status" value="1"/>
</dbReference>
<dbReference type="InterPro" id="IPR008922">
    <property type="entry name" value="Di-copper_centre_dom_sf"/>
</dbReference>
<evidence type="ECO:0000256" key="5">
    <source>
        <dbReference type="ARBA" id="ARBA00022448"/>
    </source>
</evidence>
<dbReference type="InterPro" id="IPR000896">
    <property type="entry name" value="Hemocyanin/hexamerin_mid_dom"/>
</dbReference>